<reference evidence="3" key="1">
    <citation type="submission" date="2017-09" db="EMBL/GenBank/DDBJ databases">
        <title>Depth-based differentiation of microbial function through sediment-hosted aquifers and enrichment of novel symbionts in the deep terrestrial subsurface.</title>
        <authorList>
            <person name="Probst A.J."/>
            <person name="Ladd B."/>
            <person name="Jarett J.K."/>
            <person name="Geller-Mcgrath D.E."/>
            <person name="Sieber C.M.K."/>
            <person name="Emerson J.B."/>
            <person name="Anantharaman K."/>
            <person name="Thomas B.C."/>
            <person name="Malmstrom R."/>
            <person name="Stieglmeier M."/>
            <person name="Klingl A."/>
            <person name="Woyke T."/>
            <person name="Ryan C.M."/>
            <person name="Banfield J.F."/>
        </authorList>
    </citation>
    <scope>NUCLEOTIDE SEQUENCE [LARGE SCALE GENOMIC DNA]</scope>
</reference>
<evidence type="ECO:0000259" key="1">
    <source>
        <dbReference type="PROSITE" id="PS50175"/>
    </source>
</evidence>
<proteinExistence type="predicted"/>
<dbReference type="Proteomes" id="UP000229500">
    <property type="component" value="Unassembled WGS sequence"/>
</dbReference>
<dbReference type="GO" id="GO:0006508">
    <property type="term" value="P:proteolysis"/>
    <property type="evidence" value="ECO:0007669"/>
    <property type="project" value="InterPro"/>
</dbReference>
<name>A0A2M8L609_9BACT</name>
<evidence type="ECO:0000313" key="2">
    <source>
        <dbReference type="EMBL" id="PJE69242.1"/>
    </source>
</evidence>
<dbReference type="AlphaFoldDB" id="A0A2M8L609"/>
<dbReference type="GO" id="GO:0004190">
    <property type="term" value="F:aspartic-type endopeptidase activity"/>
    <property type="evidence" value="ECO:0007669"/>
    <property type="project" value="InterPro"/>
</dbReference>
<evidence type="ECO:0000313" key="3">
    <source>
        <dbReference type="Proteomes" id="UP000229500"/>
    </source>
</evidence>
<dbReference type="PROSITE" id="PS50175">
    <property type="entry name" value="ASP_PROT_RETROV"/>
    <property type="match status" value="1"/>
</dbReference>
<sequence>MEFPYFKVIDFPKHQKRERILPWIRFGIFNLKDKTRILYPVGLVDSGSDVTIADHEFAKELGIEIKKGEKSKIYGVGGGSLEV</sequence>
<dbReference type="EMBL" id="PFEL01000039">
    <property type="protein sequence ID" value="PJE69242.1"/>
    <property type="molecule type" value="Genomic_DNA"/>
</dbReference>
<gene>
    <name evidence="2" type="ORF">COU96_00800</name>
</gene>
<protein>
    <recommendedName>
        <fullName evidence="1">Peptidase A2 domain-containing protein</fullName>
    </recommendedName>
</protein>
<feature type="domain" description="Peptidase A2" evidence="1">
    <location>
        <begin position="40"/>
        <end position="78"/>
    </location>
</feature>
<accession>A0A2M8L609</accession>
<organism evidence="2 3">
    <name type="scientific">Candidatus Shapirobacteria bacterium CG10_big_fil_rev_8_21_14_0_10_38_14</name>
    <dbReference type="NCBI Taxonomy" id="1974483"/>
    <lineage>
        <taxon>Bacteria</taxon>
        <taxon>Candidatus Shapironibacteriota</taxon>
    </lineage>
</organism>
<dbReference type="InterPro" id="IPR001995">
    <property type="entry name" value="Peptidase_A2_cat"/>
</dbReference>
<comment type="caution">
    <text evidence="2">The sequence shown here is derived from an EMBL/GenBank/DDBJ whole genome shotgun (WGS) entry which is preliminary data.</text>
</comment>